<dbReference type="GO" id="GO:0016020">
    <property type="term" value="C:membrane"/>
    <property type="evidence" value="ECO:0007669"/>
    <property type="project" value="UniProtKB-SubCell"/>
</dbReference>
<comment type="subcellular location">
    <subcellularLocation>
        <location evidence="1">Membrane</location>
        <topology evidence="1">Single-pass membrane protein</topology>
    </subcellularLocation>
</comment>
<reference evidence="10 12" key="2">
    <citation type="submission" date="2020-08" db="EMBL/GenBank/DDBJ databases">
        <title>Genomic Encyclopedia of Type Strains, Phase IV (KMG-IV): sequencing the most valuable type-strain genomes for metagenomic binning, comparative biology and taxonomic classification.</title>
        <authorList>
            <person name="Goeker M."/>
        </authorList>
    </citation>
    <scope>NUCLEOTIDE SEQUENCE [LARGE SCALE GENOMIC DNA]</scope>
    <source>
        <strain evidence="10 12">DSM 10368</strain>
    </source>
</reference>
<proteinExistence type="inferred from homology"/>
<evidence type="ECO:0000256" key="7">
    <source>
        <dbReference type="SAM" id="Phobius"/>
    </source>
</evidence>
<evidence type="ECO:0000256" key="3">
    <source>
        <dbReference type="ARBA" id="ARBA00020552"/>
    </source>
</evidence>
<dbReference type="RefSeq" id="WP_067959472.1">
    <property type="nucleotide sequence ID" value="NZ_CP015005.1"/>
</dbReference>
<evidence type="ECO:0000313" key="10">
    <source>
        <dbReference type="EMBL" id="MBB3707936.1"/>
    </source>
</evidence>
<keyword evidence="8" id="KW-0732">Signal</keyword>
<feature type="transmembrane region" description="Helical" evidence="7">
    <location>
        <begin position="43"/>
        <end position="61"/>
    </location>
</feature>
<evidence type="ECO:0000256" key="6">
    <source>
        <dbReference type="ARBA" id="ARBA00025321"/>
    </source>
</evidence>
<keyword evidence="7" id="KW-1133">Transmembrane helix</keyword>
<dbReference type="Pfam" id="PF07886">
    <property type="entry name" value="BA14K"/>
    <property type="match status" value="1"/>
</dbReference>
<keyword evidence="7" id="KW-0812">Transmembrane</keyword>
<evidence type="ECO:0000313" key="11">
    <source>
        <dbReference type="Proteomes" id="UP000075755"/>
    </source>
</evidence>
<evidence type="ECO:0000256" key="1">
    <source>
        <dbReference type="ARBA" id="ARBA00004167"/>
    </source>
</evidence>
<evidence type="ECO:0000256" key="2">
    <source>
        <dbReference type="ARBA" id="ARBA00010270"/>
    </source>
</evidence>
<organism evidence="9 11">
    <name type="scientific">Aminobacter aminovorans</name>
    <name type="common">Chelatobacter heintzii</name>
    <dbReference type="NCBI Taxonomy" id="83263"/>
    <lineage>
        <taxon>Bacteria</taxon>
        <taxon>Pseudomonadati</taxon>
        <taxon>Pseudomonadota</taxon>
        <taxon>Alphaproteobacteria</taxon>
        <taxon>Hyphomicrobiales</taxon>
        <taxon>Phyllobacteriaceae</taxon>
        <taxon>Aminobacter</taxon>
    </lineage>
</organism>
<comment type="function">
    <text evidence="6">Has immunoglobulin-binding and hemagglutination properties, and can bind to mannose. Essential for virulence. May be involved in LPS biosynthesis or polysaccharide transport.</text>
</comment>
<feature type="signal peptide" evidence="8">
    <location>
        <begin position="1"/>
        <end position="27"/>
    </location>
</feature>
<dbReference type="AlphaFoldDB" id="A0AAC9ARB6"/>
<dbReference type="EMBL" id="CP015005">
    <property type="protein sequence ID" value="AMS41369.1"/>
    <property type="molecule type" value="Genomic_DNA"/>
</dbReference>
<evidence type="ECO:0000313" key="9">
    <source>
        <dbReference type="EMBL" id="AMS41369.1"/>
    </source>
</evidence>
<name>A0AAC9ARB6_AMIAI</name>
<feature type="chain" id="PRO_5042161463" description="Lectin-like protein BA14k" evidence="8">
    <location>
        <begin position="28"/>
        <end position="146"/>
    </location>
</feature>
<dbReference type="KEGG" id="aak:AA2016_2443"/>
<reference evidence="9 11" key="1">
    <citation type="submission" date="2016-03" db="EMBL/GenBank/DDBJ databases">
        <title>Complete genome of Aminobacter aminovorans KCTC 2477.</title>
        <authorList>
            <person name="Kim K.M."/>
        </authorList>
    </citation>
    <scope>NUCLEOTIDE SEQUENCE [LARGE SCALE GENOMIC DNA]</scope>
    <source>
        <strain evidence="9 11">KCTC 2477</strain>
    </source>
</reference>
<dbReference type="InterPro" id="IPR012413">
    <property type="entry name" value="BA14K"/>
</dbReference>
<accession>A0AAC9ARB6</accession>
<keyword evidence="4" id="KW-1003">Cell membrane</keyword>
<evidence type="ECO:0000256" key="4">
    <source>
        <dbReference type="ARBA" id="ARBA00022475"/>
    </source>
</evidence>
<evidence type="ECO:0000256" key="8">
    <source>
        <dbReference type="SAM" id="SignalP"/>
    </source>
</evidence>
<keyword evidence="5" id="KW-0430">Lectin</keyword>
<dbReference type="GO" id="GO:0030246">
    <property type="term" value="F:carbohydrate binding"/>
    <property type="evidence" value="ECO:0007669"/>
    <property type="project" value="UniProtKB-KW"/>
</dbReference>
<protein>
    <recommendedName>
        <fullName evidence="3">Lectin-like protein BA14k</fullName>
    </recommendedName>
</protein>
<gene>
    <name evidence="9" type="ORF">AA2016_2443</name>
    <name evidence="10" type="ORF">FHS67_004270</name>
</gene>
<dbReference type="Proteomes" id="UP000577697">
    <property type="component" value="Unassembled WGS sequence"/>
</dbReference>
<evidence type="ECO:0000313" key="12">
    <source>
        <dbReference type="Proteomes" id="UP000577697"/>
    </source>
</evidence>
<dbReference type="Proteomes" id="UP000075755">
    <property type="component" value="Chromosome"/>
</dbReference>
<sequence length="146" mass="16702">MNRIFKTLVLSAAVAATTLTALPAAEAGERWRRHNRHDNTGAIVAAGALGLIAGAVIAGNANRSQPVYDDYYDYEPQPRRVYRQDYGQDYYRPAPVQRRVVYRESYAIEPWTPEWYSYCSDRYRSFKPRSGTFTGYDGVERFCEAN</sequence>
<keyword evidence="7" id="KW-0472">Membrane</keyword>
<dbReference type="EMBL" id="JACICB010000016">
    <property type="protein sequence ID" value="MBB3707936.1"/>
    <property type="molecule type" value="Genomic_DNA"/>
</dbReference>
<comment type="similarity">
    <text evidence="2">Belongs to the BA14k family.</text>
</comment>
<keyword evidence="12" id="KW-1185">Reference proteome</keyword>
<evidence type="ECO:0000256" key="5">
    <source>
        <dbReference type="ARBA" id="ARBA00022734"/>
    </source>
</evidence>